<keyword evidence="1" id="KW-1133">Transmembrane helix</keyword>
<name>A0A1M6EDE2_9FLAO</name>
<evidence type="ECO:0000313" key="2">
    <source>
        <dbReference type="EMBL" id="SHI83451.1"/>
    </source>
</evidence>
<dbReference type="AlphaFoldDB" id="A0A1M6EDE2"/>
<dbReference type="OrthoDB" id="1427559at2"/>
<dbReference type="Proteomes" id="UP000184432">
    <property type="component" value="Unassembled WGS sequence"/>
</dbReference>
<keyword evidence="3" id="KW-1185">Reference proteome</keyword>
<dbReference type="STRING" id="570521.SAMN04488508_103354"/>
<organism evidence="2 3">
    <name type="scientific">Aquimarina spongiae</name>
    <dbReference type="NCBI Taxonomy" id="570521"/>
    <lineage>
        <taxon>Bacteria</taxon>
        <taxon>Pseudomonadati</taxon>
        <taxon>Bacteroidota</taxon>
        <taxon>Flavobacteriia</taxon>
        <taxon>Flavobacteriales</taxon>
        <taxon>Flavobacteriaceae</taxon>
        <taxon>Aquimarina</taxon>
    </lineage>
</organism>
<protein>
    <submittedName>
        <fullName evidence="2">Uncharacterized protein</fullName>
    </submittedName>
</protein>
<accession>A0A1M6EDE2</accession>
<dbReference type="EMBL" id="FQYP01000003">
    <property type="protein sequence ID" value="SHI83451.1"/>
    <property type="molecule type" value="Genomic_DNA"/>
</dbReference>
<evidence type="ECO:0000313" key="3">
    <source>
        <dbReference type="Proteomes" id="UP000184432"/>
    </source>
</evidence>
<feature type="transmembrane region" description="Helical" evidence="1">
    <location>
        <begin position="7"/>
        <end position="23"/>
    </location>
</feature>
<keyword evidence="1" id="KW-0472">Membrane</keyword>
<proteinExistence type="predicted"/>
<reference evidence="3" key="1">
    <citation type="submission" date="2016-11" db="EMBL/GenBank/DDBJ databases">
        <authorList>
            <person name="Varghese N."/>
            <person name="Submissions S."/>
        </authorList>
    </citation>
    <scope>NUCLEOTIDE SEQUENCE [LARGE SCALE GENOMIC DNA]</scope>
    <source>
        <strain evidence="3">DSM 22623</strain>
    </source>
</reference>
<gene>
    <name evidence="2" type="ORF">SAMN04488508_103354</name>
</gene>
<evidence type="ECO:0000256" key="1">
    <source>
        <dbReference type="SAM" id="Phobius"/>
    </source>
</evidence>
<sequence length="231" mass="26225">MKNRTNFIGYPIVAIIAALITYYCTREPGPVITPDPTQPEEIISFKDAVQLYGSYSKNRACVIKTFESRRDSLLDKLCPSDRKPISNFVPSRSFYLSKDFLDEYISYVKWVTPDSIDITGYRLYLGNYPDAEKFVDGKPIPDPRRNTFFIAPTTLLGSDNLHRGYTFADRNNDGRQELVFLEDVLDQIGYGEQGSLDPQMMQQIQTAGFFSAFMGIQENQSTIANDIGSYP</sequence>
<dbReference type="RefSeq" id="WP_073315691.1">
    <property type="nucleotide sequence ID" value="NZ_FQYP01000003.1"/>
</dbReference>
<keyword evidence="1" id="KW-0812">Transmembrane</keyword>